<evidence type="ECO:0000313" key="7">
    <source>
        <dbReference type="EMBL" id="KAL3627496.1"/>
    </source>
</evidence>
<dbReference type="GO" id="GO:0006310">
    <property type="term" value="P:DNA recombination"/>
    <property type="evidence" value="ECO:0007669"/>
    <property type="project" value="UniProtKB-KW"/>
</dbReference>
<gene>
    <name evidence="7" type="ORF">CASFOL_028859</name>
</gene>
<reference evidence="8" key="1">
    <citation type="journal article" date="2024" name="IScience">
        <title>Strigolactones Initiate the Formation of Haustorium-like Structures in Castilleja.</title>
        <authorList>
            <person name="Buerger M."/>
            <person name="Peterson D."/>
            <person name="Chory J."/>
        </authorList>
    </citation>
    <scope>NUCLEOTIDE SEQUENCE [LARGE SCALE GENOMIC DNA]</scope>
</reference>
<evidence type="ECO:0000256" key="3">
    <source>
        <dbReference type="ARBA" id="ARBA00023172"/>
    </source>
</evidence>
<keyword evidence="3" id="KW-0233">DNA recombination</keyword>
<name>A0ABD3CDV5_9LAMI</name>
<feature type="compositionally biased region" description="Acidic residues" evidence="5">
    <location>
        <begin position="1"/>
        <end position="11"/>
    </location>
</feature>
<keyword evidence="8" id="KW-1185">Reference proteome</keyword>
<dbReference type="InterPro" id="IPR007527">
    <property type="entry name" value="Znf_SWIM"/>
</dbReference>
<dbReference type="PROSITE" id="PS01007">
    <property type="entry name" value="TRANSPOSASE_MUTATOR"/>
    <property type="match status" value="1"/>
</dbReference>
<dbReference type="GO" id="GO:0003677">
    <property type="term" value="F:DNA binding"/>
    <property type="evidence" value="ECO:0007669"/>
    <property type="project" value="UniProtKB-KW"/>
</dbReference>
<dbReference type="Pfam" id="PF03101">
    <property type="entry name" value="FAR1"/>
    <property type="match status" value="1"/>
</dbReference>
<keyword evidence="4" id="KW-0479">Metal-binding</keyword>
<dbReference type="Proteomes" id="UP001632038">
    <property type="component" value="Unassembled WGS sequence"/>
</dbReference>
<evidence type="ECO:0000256" key="1">
    <source>
        <dbReference type="ARBA" id="ARBA00022578"/>
    </source>
</evidence>
<proteinExistence type="predicted"/>
<dbReference type="Pfam" id="PF10551">
    <property type="entry name" value="MULE"/>
    <property type="match status" value="1"/>
</dbReference>
<sequence>MGDGEVDDLLIGDDKRDDLQMGDGDSDDSMIGDSDSDDLMIGDGDRDDLQIRGGDDIQMDLTVQTHGGQNKQRVKIIFSPGKTRSYLPICEPDMKPYIGQRFPTLHDGIEFYRRYGAICGFDVRLGTQRKDRYGRITLKYVYCHKEGEKHSVAKKPPTDAETSKSARRLASKRSGCKAFILLINSGSTYFVKKFEEHHSHALCSERYKHFLKANRHMNPGHQRFLMNCARVNMGPLKSYRLYKEFVGGYSNVGCTSVEFKNFSRDLKAYGKGCDAQMLLTNLFEKRELSKAFYFDYDTDNNDHLTRLFWSDPIARRNYAAFGDVVSFDATYTTNRYNMIFAPFIGMDNHRRIVTFGAGLLSKEDTNSYSWLLEKFKHCMARSPHMIITDQDQGMKNAIERVLPETRHRYCMWHIEKKIGERVPFQLRSNKSFKKKIDAVIWSDLIEPDVFVKEWDKVLDEFNLKDHAWLGQIFDAREKWIPAYFRDYPLSGLFRTTSLSESVNSFFGRYLNKASNLVEFFMQYDGALEAQRHAQDVLNSETASSIPKMKTPLPFEKHAMEIYTKKIFLETQSEIAASCYTCRILSISNDGPCCAYKINDGINAEVFDVVYNSNEGTYICSCKKFVRLGLLCCHIFVLFKDTKINAIPEKYILDRWTKNAIQKISFVDGIDVTDKDDPMAEKEMALSRLYSEFYHCVGLFDSDTGEINSFQLALKEYRESRSTIDKSLPTQSTKRRLFENFHRSEVPSVASILPPVPVYTKGSGKRIKSAAEIAMEISKKPLRLGKKCNKRTNHDSRNCDKFSGEATSSAS</sequence>
<dbReference type="EMBL" id="JAVIJP010000039">
    <property type="protein sequence ID" value="KAL3627496.1"/>
    <property type="molecule type" value="Genomic_DNA"/>
</dbReference>
<evidence type="ECO:0000256" key="4">
    <source>
        <dbReference type="PROSITE-ProRule" id="PRU00325"/>
    </source>
</evidence>
<keyword evidence="4" id="KW-0863">Zinc-finger</keyword>
<dbReference type="InterPro" id="IPR004330">
    <property type="entry name" value="FAR1_DNA_bnd_dom"/>
</dbReference>
<dbReference type="PANTHER" id="PTHR47718">
    <property type="entry name" value="OS01G0519700 PROTEIN"/>
    <property type="match status" value="1"/>
</dbReference>
<dbReference type="InterPro" id="IPR018289">
    <property type="entry name" value="MULE_transposase_dom"/>
</dbReference>
<dbReference type="PANTHER" id="PTHR47718:SF18">
    <property type="entry name" value="PROTEIN FAR1-RELATED SEQUENCE 5-LIKE"/>
    <property type="match status" value="1"/>
</dbReference>
<feature type="region of interest" description="Disordered" evidence="5">
    <location>
        <begin position="784"/>
        <end position="810"/>
    </location>
</feature>
<feature type="domain" description="SWIM-type" evidence="6">
    <location>
        <begin position="606"/>
        <end position="642"/>
    </location>
</feature>
<comment type="caution">
    <text evidence="7">The sequence shown here is derived from an EMBL/GenBank/DDBJ whole genome shotgun (WGS) entry which is preliminary data.</text>
</comment>
<keyword evidence="1" id="KW-0815">Transposition</keyword>
<dbReference type="GO" id="GO:0008270">
    <property type="term" value="F:zinc ion binding"/>
    <property type="evidence" value="ECO:0007669"/>
    <property type="project" value="UniProtKB-KW"/>
</dbReference>
<dbReference type="AlphaFoldDB" id="A0ABD3CDV5"/>
<keyword evidence="2" id="KW-0238">DNA-binding</keyword>
<protein>
    <recommendedName>
        <fullName evidence="6">SWIM-type domain-containing protein</fullName>
    </recommendedName>
</protein>
<dbReference type="GO" id="GO:0032196">
    <property type="term" value="P:transposition"/>
    <property type="evidence" value="ECO:0007669"/>
    <property type="project" value="UniProtKB-KW"/>
</dbReference>
<feature type="compositionally biased region" description="Acidic residues" evidence="5">
    <location>
        <begin position="24"/>
        <end position="36"/>
    </location>
</feature>
<feature type="compositionally biased region" description="Basic and acidic residues" evidence="5">
    <location>
        <begin position="791"/>
        <end position="802"/>
    </location>
</feature>
<evidence type="ECO:0000256" key="2">
    <source>
        <dbReference type="ARBA" id="ARBA00023125"/>
    </source>
</evidence>
<evidence type="ECO:0000256" key="5">
    <source>
        <dbReference type="SAM" id="MobiDB-lite"/>
    </source>
</evidence>
<dbReference type="InterPro" id="IPR001207">
    <property type="entry name" value="Transposase_mutator"/>
</dbReference>
<organism evidence="7 8">
    <name type="scientific">Castilleja foliolosa</name>
    <dbReference type="NCBI Taxonomy" id="1961234"/>
    <lineage>
        <taxon>Eukaryota</taxon>
        <taxon>Viridiplantae</taxon>
        <taxon>Streptophyta</taxon>
        <taxon>Embryophyta</taxon>
        <taxon>Tracheophyta</taxon>
        <taxon>Spermatophyta</taxon>
        <taxon>Magnoliopsida</taxon>
        <taxon>eudicotyledons</taxon>
        <taxon>Gunneridae</taxon>
        <taxon>Pentapetalae</taxon>
        <taxon>asterids</taxon>
        <taxon>lamiids</taxon>
        <taxon>Lamiales</taxon>
        <taxon>Orobanchaceae</taxon>
        <taxon>Pedicularideae</taxon>
        <taxon>Castillejinae</taxon>
        <taxon>Castilleja</taxon>
    </lineage>
</organism>
<evidence type="ECO:0000313" key="8">
    <source>
        <dbReference type="Proteomes" id="UP001632038"/>
    </source>
</evidence>
<keyword evidence="4" id="KW-0862">Zinc</keyword>
<evidence type="ECO:0000259" key="6">
    <source>
        <dbReference type="PROSITE" id="PS50966"/>
    </source>
</evidence>
<accession>A0ABD3CDV5</accession>
<feature type="region of interest" description="Disordered" evidence="5">
    <location>
        <begin position="1"/>
        <end position="36"/>
    </location>
</feature>
<dbReference type="PROSITE" id="PS50966">
    <property type="entry name" value="ZF_SWIM"/>
    <property type="match status" value="1"/>
</dbReference>